<reference evidence="3" key="1">
    <citation type="submission" date="2016-06" db="EMBL/GenBank/DDBJ databases">
        <title>Parallel loss of symbiosis genes in relatives of nitrogen-fixing non-legume Parasponia.</title>
        <authorList>
            <person name="Van Velzen R."/>
            <person name="Holmer R."/>
            <person name="Bu F."/>
            <person name="Rutten L."/>
            <person name="Van Zeijl A."/>
            <person name="Liu W."/>
            <person name="Santuari L."/>
            <person name="Cao Q."/>
            <person name="Sharma T."/>
            <person name="Shen D."/>
            <person name="Roswanjaya Y."/>
            <person name="Wardhani T."/>
            <person name="Kalhor M.S."/>
            <person name="Jansen J."/>
            <person name="Van den Hoogen J."/>
            <person name="Gungor B."/>
            <person name="Hartog M."/>
            <person name="Hontelez J."/>
            <person name="Verver J."/>
            <person name="Yang W.-C."/>
            <person name="Schijlen E."/>
            <person name="Repin R."/>
            <person name="Schilthuizen M."/>
            <person name="Schranz E."/>
            <person name="Heidstra R."/>
            <person name="Miyata K."/>
            <person name="Fedorova E."/>
            <person name="Kohlen W."/>
            <person name="Bisseling T."/>
            <person name="Smit S."/>
            <person name="Geurts R."/>
        </authorList>
    </citation>
    <scope>NUCLEOTIDE SEQUENCE [LARGE SCALE GENOMIC DNA]</scope>
    <source>
        <strain evidence="3">cv. RG33-2</strain>
    </source>
</reference>
<dbReference type="InParanoid" id="A0A2P5FJJ1"/>
<proteinExistence type="predicted"/>
<dbReference type="AlphaFoldDB" id="A0A2P5FJJ1"/>
<feature type="compositionally biased region" description="Low complexity" evidence="1">
    <location>
        <begin position="12"/>
        <end position="27"/>
    </location>
</feature>
<gene>
    <name evidence="2" type="ORF">TorRG33x02_062580</name>
</gene>
<evidence type="ECO:0000313" key="2">
    <source>
        <dbReference type="EMBL" id="PON97943.1"/>
    </source>
</evidence>
<sequence length="144" mass="16356">MGFTLVNDQRIPKVQAAPVAQEAPVNQDNHDPQPATHSAQPNAPETFPPPSSPHKHSHFNFQEVFDSLNNRINTLQLDLQQLQLDDVECFKTLQAQVQSSQDFQAQKFQAIQAELQALLTLQASQARQEDLMRMLHSYFRFPPP</sequence>
<dbReference type="Proteomes" id="UP000237000">
    <property type="component" value="Unassembled WGS sequence"/>
</dbReference>
<evidence type="ECO:0000256" key="1">
    <source>
        <dbReference type="SAM" id="MobiDB-lite"/>
    </source>
</evidence>
<keyword evidence="3" id="KW-1185">Reference proteome</keyword>
<evidence type="ECO:0000313" key="3">
    <source>
        <dbReference type="Proteomes" id="UP000237000"/>
    </source>
</evidence>
<protein>
    <submittedName>
        <fullName evidence="2">Uncharacterized protein</fullName>
    </submittedName>
</protein>
<dbReference type="EMBL" id="JXTC01000028">
    <property type="protein sequence ID" value="PON97943.1"/>
    <property type="molecule type" value="Genomic_DNA"/>
</dbReference>
<organism evidence="2 3">
    <name type="scientific">Trema orientale</name>
    <name type="common">Charcoal tree</name>
    <name type="synonym">Celtis orientalis</name>
    <dbReference type="NCBI Taxonomy" id="63057"/>
    <lineage>
        <taxon>Eukaryota</taxon>
        <taxon>Viridiplantae</taxon>
        <taxon>Streptophyta</taxon>
        <taxon>Embryophyta</taxon>
        <taxon>Tracheophyta</taxon>
        <taxon>Spermatophyta</taxon>
        <taxon>Magnoliopsida</taxon>
        <taxon>eudicotyledons</taxon>
        <taxon>Gunneridae</taxon>
        <taxon>Pentapetalae</taxon>
        <taxon>rosids</taxon>
        <taxon>fabids</taxon>
        <taxon>Rosales</taxon>
        <taxon>Cannabaceae</taxon>
        <taxon>Trema</taxon>
    </lineage>
</organism>
<feature type="region of interest" description="Disordered" evidence="1">
    <location>
        <begin position="1"/>
        <end position="58"/>
    </location>
</feature>
<name>A0A2P5FJJ1_TREOI</name>
<comment type="caution">
    <text evidence="2">The sequence shown here is derived from an EMBL/GenBank/DDBJ whole genome shotgun (WGS) entry which is preliminary data.</text>
</comment>
<accession>A0A2P5FJJ1</accession>